<evidence type="ECO:0000256" key="1">
    <source>
        <dbReference type="SAM" id="Phobius"/>
    </source>
</evidence>
<keyword evidence="1" id="KW-0812">Transmembrane</keyword>
<feature type="signal peptide" evidence="2">
    <location>
        <begin position="1"/>
        <end position="32"/>
    </location>
</feature>
<accession>A0ABP0LYP2</accession>
<dbReference type="InterPro" id="IPR025461">
    <property type="entry name" value="ABA4-like"/>
</dbReference>
<protein>
    <recommendedName>
        <fullName evidence="5">Mannosyltransferase</fullName>
    </recommendedName>
</protein>
<feature type="transmembrane region" description="Helical" evidence="1">
    <location>
        <begin position="61"/>
        <end position="80"/>
    </location>
</feature>
<sequence length="206" mass="22537">SSRLTAMRRCSLWAYRACAALFVLFALSPDLTFTPRSGTPGSSSSKSSGVKLLGFSSEQLFPVTNASLISWVCLIFFPSWRKLPSAVLLGPVINAIFYTLIAGAVLISGNQDAKINFSCLEGIRAMFANSDACFAGWLHYCVFDPLVGLGEVLDSRQVKVPHLLVVPCLFMTMLVGTEEGPIGFLMYLTLRFIVLWSKDDGDYMAQ</sequence>
<evidence type="ECO:0008006" key="5">
    <source>
        <dbReference type="Google" id="ProtNLM"/>
    </source>
</evidence>
<name>A0ABP0LYP2_9DINO</name>
<keyword evidence="2" id="KW-0732">Signal</keyword>
<proteinExistence type="predicted"/>
<dbReference type="Proteomes" id="UP001642464">
    <property type="component" value="Unassembled WGS sequence"/>
</dbReference>
<evidence type="ECO:0000313" key="3">
    <source>
        <dbReference type="EMBL" id="CAK9044033.1"/>
    </source>
</evidence>
<evidence type="ECO:0000313" key="4">
    <source>
        <dbReference type="Proteomes" id="UP001642464"/>
    </source>
</evidence>
<keyword evidence="4" id="KW-1185">Reference proteome</keyword>
<reference evidence="3 4" key="1">
    <citation type="submission" date="2024-02" db="EMBL/GenBank/DDBJ databases">
        <authorList>
            <person name="Chen Y."/>
            <person name="Shah S."/>
            <person name="Dougan E. K."/>
            <person name="Thang M."/>
            <person name="Chan C."/>
        </authorList>
    </citation>
    <scope>NUCLEOTIDE SEQUENCE [LARGE SCALE GENOMIC DNA]</scope>
</reference>
<dbReference type="Pfam" id="PF14108">
    <property type="entry name" value="ABA4-like"/>
    <property type="match status" value="1"/>
</dbReference>
<organism evidence="3 4">
    <name type="scientific">Durusdinium trenchii</name>
    <dbReference type="NCBI Taxonomy" id="1381693"/>
    <lineage>
        <taxon>Eukaryota</taxon>
        <taxon>Sar</taxon>
        <taxon>Alveolata</taxon>
        <taxon>Dinophyceae</taxon>
        <taxon>Suessiales</taxon>
        <taxon>Symbiodiniaceae</taxon>
        <taxon>Durusdinium</taxon>
    </lineage>
</organism>
<evidence type="ECO:0000256" key="2">
    <source>
        <dbReference type="SAM" id="SignalP"/>
    </source>
</evidence>
<keyword evidence="1" id="KW-0472">Membrane</keyword>
<feature type="transmembrane region" description="Helical" evidence="1">
    <location>
        <begin position="164"/>
        <end position="188"/>
    </location>
</feature>
<feature type="transmembrane region" description="Helical" evidence="1">
    <location>
        <begin position="87"/>
        <end position="107"/>
    </location>
</feature>
<gene>
    <name evidence="3" type="ORF">SCF082_LOCUS25072</name>
</gene>
<comment type="caution">
    <text evidence="3">The sequence shown here is derived from an EMBL/GenBank/DDBJ whole genome shotgun (WGS) entry which is preliminary data.</text>
</comment>
<keyword evidence="1" id="KW-1133">Transmembrane helix</keyword>
<feature type="non-terminal residue" evidence="3">
    <location>
        <position position="1"/>
    </location>
</feature>
<feature type="chain" id="PRO_5046695957" description="Mannosyltransferase" evidence="2">
    <location>
        <begin position="33"/>
        <end position="206"/>
    </location>
</feature>
<dbReference type="EMBL" id="CAXAMM010018724">
    <property type="protein sequence ID" value="CAK9044033.1"/>
    <property type="molecule type" value="Genomic_DNA"/>
</dbReference>